<name>A0A223V8N0_9FLAO</name>
<dbReference type="SMART" id="SM00867">
    <property type="entry name" value="YceI"/>
    <property type="match status" value="1"/>
</dbReference>
<reference evidence="1 2" key="1">
    <citation type="submission" date="2017-08" db="EMBL/GenBank/DDBJ databases">
        <title>The complete genome sequence of Maribacter sp. B1, isolated from deep-sea sediment.</title>
        <authorList>
            <person name="Wu Y.-H."/>
            <person name="Cheng H."/>
            <person name="Xu X.-W."/>
        </authorList>
    </citation>
    <scope>NUCLEOTIDE SEQUENCE [LARGE SCALE GENOMIC DNA]</scope>
    <source>
        <strain evidence="1 2">B1</strain>
    </source>
</reference>
<dbReference type="PANTHER" id="PTHR34406:SF1">
    <property type="entry name" value="PROTEIN YCEI"/>
    <property type="match status" value="1"/>
</dbReference>
<proteinExistence type="predicted"/>
<accession>A0A223V8N0</accession>
<dbReference type="Pfam" id="PF04264">
    <property type="entry name" value="YceI"/>
    <property type="match status" value="1"/>
</dbReference>
<protein>
    <submittedName>
        <fullName evidence="1">Polyisoprenoid-binding protein</fullName>
    </submittedName>
</protein>
<dbReference type="InterPro" id="IPR007372">
    <property type="entry name" value="Lipid/polyisoprenoid-bd_YceI"/>
</dbReference>
<dbReference type="RefSeq" id="WP_094998329.1">
    <property type="nucleotide sequence ID" value="NZ_BMJL01000010.1"/>
</dbReference>
<keyword evidence="2" id="KW-1185">Reference proteome</keyword>
<gene>
    <name evidence="1" type="ORF">CJ263_16810</name>
</gene>
<dbReference type="Gene3D" id="2.40.128.110">
    <property type="entry name" value="Lipid/polyisoprenoid-binding, YceI-like"/>
    <property type="match status" value="1"/>
</dbReference>
<dbReference type="AlphaFoldDB" id="A0A223V8N0"/>
<dbReference type="PANTHER" id="PTHR34406">
    <property type="entry name" value="PROTEIN YCEI"/>
    <property type="match status" value="1"/>
</dbReference>
<organism evidence="1 2">
    <name type="scientific">Maribacter cobaltidurans</name>
    <dbReference type="NCBI Taxonomy" id="1178778"/>
    <lineage>
        <taxon>Bacteria</taxon>
        <taxon>Pseudomonadati</taxon>
        <taxon>Bacteroidota</taxon>
        <taxon>Flavobacteriia</taxon>
        <taxon>Flavobacteriales</taxon>
        <taxon>Flavobacteriaceae</taxon>
        <taxon>Maribacter</taxon>
    </lineage>
</organism>
<dbReference type="KEGG" id="marb:CJ263_16810"/>
<evidence type="ECO:0000313" key="1">
    <source>
        <dbReference type="EMBL" id="ASV31741.1"/>
    </source>
</evidence>
<evidence type="ECO:0000313" key="2">
    <source>
        <dbReference type="Proteomes" id="UP000215244"/>
    </source>
</evidence>
<dbReference type="InterPro" id="IPR036761">
    <property type="entry name" value="TTHA0802/YceI-like_sf"/>
</dbReference>
<dbReference type="Proteomes" id="UP000215244">
    <property type="component" value="Chromosome"/>
</dbReference>
<dbReference type="SUPFAM" id="SSF101874">
    <property type="entry name" value="YceI-like"/>
    <property type="match status" value="1"/>
</dbReference>
<dbReference type="OrthoDB" id="9811006at2"/>
<sequence length="186" mass="20279">MKKNLSLVALVFCSILSAQSTWKADKAHSKVGFDITHLLISEVDGNFDEFEISATADDTFMNPSFDVSINTASVDTDNERRDGHLKSADFFDVETYPTMTFKTTSVEKTGDNTFNMTGDLTIHGVTKSVTLEGKVNGVITDQRSQKLKAGLKITGTINRIDFGVGEESAAIGNDVDLTINLEMAQK</sequence>
<dbReference type="EMBL" id="CP022957">
    <property type="protein sequence ID" value="ASV31741.1"/>
    <property type="molecule type" value="Genomic_DNA"/>
</dbReference>